<name>G3H431_CRIGR</name>
<gene>
    <name evidence="1" type="ORF">I79_005026</name>
</gene>
<reference evidence="2" key="1">
    <citation type="journal article" date="2011" name="Nat. Biotechnol.">
        <title>The genomic sequence of the Chinese hamster ovary (CHO)-K1 cell line.</title>
        <authorList>
            <person name="Xu X."/>
            <person name="Nagarajan H."/>
            <person name="Lewis N.E."/>
            <person name="Pan S."/>
            <person name="Cai Z."/>
            <person name="Liu X."/>
            <person name="Chen W."/>
            <person name="Xie M."/>
            <person name="Wang W."/>
            <person name="Hammond S."/>
            <person name="Andersen M.R."/>
            <person name="Neff N."/>
            <person name="Passarelli B."/>
            <person name="Koh W."/>
            <person name="Fan H.C."/>
            <person name="Wang J."/>
            <person name="Gui Y."/>
            <person name="Lee K.H."/>
            <person name="Betenbaugh M.J."/>
            <person name="Quake S.R."/>
            <person name="Famili I."/>
            <person name="Palsson B.O."/>
            <person name="Wang J."/>
        </authorList>
    </citation>
    <scope>NUCLEOTIDE SEQUENCE [LARGE SCALE GENOMIC DNA]</scope>
    <source>
        <strain evidence="2">CHO K1 cell line</strain>
    </source>
</reference>
<accession>G3H431</accession>
<dbReference type="EMBL" id="JH000136">
    <property type="protein sequence ID" value="EGV92423.1"/>
    <property type="molecule type" value="Genomic_DNA"/>
</dbReference>
<evidence type="ECO:0000313" key="1">
    <source>
        <dbReference type="EMBL" id="EGV92423.1"/>
    </source>
</evidence>
<dbReference type="AlphaFoldDB" id="G3H431"/>
<protein>
    <submittedName>
        <fullName evidence="1">Uncharacterized protein</fullName>
    </submittedName>
</protein>
<organism evidence="1 2">
    <name type="scientific">Cricetulus griseus</name>
    <name type="common">Chinese hamster</name>
    <name type="synonym">Cricetulus barabensis griseus</name>
    <dbReference type="NCBI Taxonomy" id="10029"/>
    <lineage>
        <taxon>Eukaryota</taxon>
        <taxon>Metazoa</taxon>
        <taxon>Chordata</taxon>
        <taxon>Craniata</taxon>
        <taxon>Vertebrata</taxon>
        <taxon>Euteleostomi</taxon>
        <taxon>Mammalia</taxon>
        <taxon>Eutheria</taxon>
        <taxon>Euarchontoglires</taxon>
        <taxon>Glires</taxon>
        <taxon>Rodentia</taxon>
        <taxon>Myomorpha</taxon>
        <taxon>Muroidea</taxon>
        <taxon>Cricetidae</taxon>
        <taxon>Cricetinae</taxon>
        <taxon>Cricetulus</taxon>
    </lineage>
</organism>
<evidence type="ECO:0000313" key="2">
    <source>
        <dbReference type="Proteomes" id="UP000001075"/>
    </source>
</evidence>
<sequence>MNHQNSLYDHAREVDASGFPVFCSAPASCLHLPLLGQLAGPHALCEGESLAPGQMQVPGCAGGCCFRFLTAPDFSLYTIGIC</sequence>
<dbReference type="InParanoid" id="G3H431"/>
<dbReference type="Proteomes" id="UP000001075">
    <property type="component" value="Unassembled WGS sequence"/>
</dbReference>
<proteinExistence type="predicted"/>